<dbReference type="InterPro" id="IPR000415">
    <property type="entry name" value="Nitroreductase-like"/>
</dbReference>
<dbReference type="GO" id="GO:0016491">
    <property type="term" value="F:oxidoreductase activity"/>
    <property type="evidence" value="ECO:0007669"/>
    <property type="project" value="InterPro"/>
</dbReference>
<dbReference type="InterPro" id="IPR052544">
    <property type="entry name" value="Bacteriocin_Proc_Enz"/>
</dbReference>
<dbReference type="RefSeq" id="WP_315607125.1">
    <property type="nucleotide sequence ID" value="NZ_CP130318.1"/>
</dbReference>
<dbReference type="PANTHER" id="PTHR43745:SF2">
    <property type="entry name" value="NITROREDUCTASE MJ1384-RELATED"/>
    <property type="match status" value="1"/>
</dbReference>
<sequence length="529" mass="59654">MNLDTFVHNLHFEPDLCRPPGKEVDWEDAPLKYKLYPGLPAFPLPYPSRRTRAGEVLRAPSPSLEGLGTLLWYGYGVSRFGQSVWEGASPGERDEGMWSIRRFVPSGGGLYPCELYAYLKLEEIPHGVYHYDAAHHRLVLLREGDFDDYVGRALGDRSPLPGFFGTLFVSVVFRKNYFKYYDFAYRLQGLDAGALLGQLLTGAERLGFAAELRYRYLDRAVHHLIGIKEEEESVYAVLPLSAHPAPPSREREGESRGETATGLCRELPPLNHVTYNRCRKELGYPELTRMNEASRMETFVPLDRMGEASDLPEGELVELPTARRASFDWEEACRHRHSPGMGFTLRRRLKATELALLLREACQGFTREGDRGTEGRSHQTERPPVDLYGCMYGVEGIPDGAYRYDTRLHVLVRIRSGDQRAELQRGMALDNVNLCQVPLVFHPSGDLRHSLSRYGYRGYRIQQMEAGILLQRLLLSASASGMNGHPLLGYDSAQADRLYALPGRGQTSLIQVPVGFSRPRAQLEGSLHP</sequence>
<dbReference type="KEGG" id="paun:MJA45_10065"/>
<evidence type="ECO:0000256" key="1">
    <source>
        <dbReference type="SAM" id="MobiDB-lite"/>
    </source>
</evidence>
<dbReference type="Gene3D" id="3.40.109.10">
    <property type="entry name" value="NADH Oxidase"/>
    <property type="match status" value="2"/>
</dbReference>
<feature type="region of interest" description="Disordered" evidence="1">
    <location>
        <begin position="241"/>
        <end position="262"/>
    </location>
</feature>
<dbReference type="AlphaFoldDB" id="A0AA96RF95"/>
<accession>A0AA96RF95</accession>
<dbReference type="PANTHER" id="PTHR43745">
    <property type="entry name" value="NITROREDUCTASE MJ1384-RELATED"/>
    <property type="match status" value="1"/>
</dbReference>
<gene>
    <name evidence="2" type="ORF">MJA45_10065</name>
</gene>
<keyword evidence="3" id="KW-1185">Reference proteome</keyword>
<proteinExistence type="predicted"/>
<reference evidence="2 3" key="1">
    <citation type="submission" date="2022-02" db="EMBL/GenBank/DDBJ databases">
        <title>Paenibacillus sp. MBLB1776 Whole Genome Shotgun Sequencing.</title>
        <authorList>
            <person name="Hwang C.Y."/>
            <person name="Cho E.-S."/>
            <person name="Seo M.-J."/>
        </authorList>
    </citation>
    <scope>NUCLEOTIDE SEQUENCE [LARGE SCALE GENOMIC DNA]</scope>
    <source>
        <strain evidence="2 3">MBLB1776</strain>
    </source>
</reference>
<dbReference type="InterPro" id="IPR020051">
    <property type="entry name" value="SagB-type_dehydrogenase"/>
</dbReference>
<evidence type="ECO:0000313" key="3">
    <source>
        <dbReference type="Proteomes" id="UP001305702"/>
    </source>
</evidence>
<organism evidence="2 3">
    <name type="scientific">Paenibacillus aurantius</name>
    <dbReference type="NCBI Taxonomy" id="2918900"/>
    <lineage>
        <taxon>Bacteria</taxon>
        <taxon>Bacillati</taxon>
        <taxon>Bacillota</taxon>
        <taxon>Bacilli</taxon>
        <taxon>Bacillales</taxon>
        <taxon>Paenibacillaceae</taxon>
        <taxon>Paenibacillus</taxon>
    </lineage>
</organism>
<protein>
    <submittedName>
        <fullName evidence="2">SagB family peptide dehydrogenase</fullName>
    </submittedName>
</protein>
<name>A0AA96RF95_9BACL</name>
<evidence type="ECO:0000313" key="2">
    <source>
        <dbReference type="EMBL" id="WNQ13345.1"/>
    </source>
</evidence>
<dbReference type="CDD" id="cd02142">
    <property type="entry name" value="McbC_SagB-like_oxidoreductase"/>
    <property type="match status" value="2"/>
</dbReference>
<dbReference type="NCBIfam" id="TIGR03605">
    <property type="entry name" value="antibiot_sagB"/>
    <property type="match status" value="1"/>
</dbReference>
<dbReference type="SUPFAM" id="SSF55469">
    <property type="entry name" value="FMN-dependent nitroreductase-like"/>
    <property type="match status" value="2"/>
</dbReference>
<feature type="compositionally biased region" description="Basic and acidic residues" evidence="1">
    <location>
        <begin position="248"/>
        <end position="257"/>
    </location>
</feature>
<dbReference type="Proteomes" id="UP001305702">
    <property type="component" value="Chromosome"/>
</dbReference>
<dbReference type="EMBL" id="CP130318">
    <property type="protein sequence ID" value="WNQ13345.1"/>
    <property type="molecule type" value="Genomic_DNA"/>
</dbReference>